<sequence>MILEVCRLLEISPLEIDNQLEYIKLILGQGFRETVDVRSVDDIGNTALHYALERNWYEAATLLLKEGSYLGQVNIFNNVVIADIPDFILSSYFNDCIQLKKEWTDECTIEFDYRCLLPHENFTEQQEISRAICEMEVILYIANNDTLKHLLRHPLISSFLCIKWHNVGYSMDWSTLKMDPNIVKHAKQVVYDKNELSRIMI</sequence>
<evidence type="ECO:0000256" key="2">
    <source>
        <dbReference type="ARBA" id="ARBA00022606"/>
    </source>
</evidence>
<dbReference type="PANTHER" id="PTHR47143">
    <property type="entry name" value="TRANSIENT RECEPTOR POTENTIAL CATION CHANNEL PROTEIN PAINLESS"/>
    <property type="match status" value="1"/>
</dbReference>
<dbReference type="GeneID" id="112468249"/>
<evidence type="ECO:0000256" key="1">
    <source>
        <dbReference type="ARBA" id="ARBA00022448"/>
    </source>
</evidence>
<evidence type="ECO:0000256" key="6">
    <source>
        <dbReference type="ARBA" id="ARBA00023303"/>
    </source>
</evidence>
<dbReference type="RefSeq" id="XP_024893135.1">
    <property type="nucleotide sequence ID" value="XM_025037367.1"/>
</dbReference>
<dbReference type="InterPro" id="IPR052076">
    <property type="entry name" value="TRP_cation_channel"/>
</dbReference>
<dbReference type="OrthoDB" id="2157354at2759"/>
<dbReference type="AlphaFoldDB" id="A0A6J1RK47"/>
<dbReference type="GO" id="GO:1902495">
    <property type="term" value="C:transmembrane transporter complex"/>
    <property type="evidence" value="ECO:0007669"/>
    <property type="project" value="TreeGrafter"/>
</dbReference>
<reference evidence="9" key="1">
    <citation type="submission" date="2025-08" db="UniProtKB">
        <authorList>
            <consortium name="RefSeq"/>
        </authorList>
    </citation>
    <scope>IDENTIFICATION</scope>
    <source>
        <tissue evidence="9">Whole body</tissue>
    </source>
</reference>
<keyword evidence="2" id="KW-0716">Sensory transduction</keyword>
<dbReference type="Gene3D" id="1.25.40.20">
    <property type="entry name" value="Ankyrin repeat-containing domain"/>
    <property type="match status" value="1"/>
</dbReference>
<keyword evidence="1" id="KW-0813">Transport</keyword>
<dbReference type="GO" id="GO:0034220">
    <property type="term" value="P:monoatomic ion transmembrane transport"/>
    <property type="evidence" value="ECO:0007669"/>
    <property type="project" value="UniProtKB-KW"/>
</dbReference>
<keyword evidence="5" id="KW-0406">Ion transport</keyword>
<dbReference type="InterPro" id="IPR036770">
    <property type="entry name" value="Ankyrin_rpt-contain_sf"/>
</dbReference>
<evidence type="ECO:0000313" key="8">
    <source>
        <dbReference type="Proteomes" id="UP000504618"/>
    </source>
</evidence>
<dbReference type="Proteomes" id="UP000504618">
    <property type="component" value="Unplaced"/>
</dbReference>
<evidence type="ECO:0000256" key="4">
    <source>
        <dbReference type="ARBA" id="ARBA00023043"/>
    </source>
</evidence>
<keyword evidence="3" id="KW-0677">Repeat</keyword>
<dbReference type="GO" id="GO:0022857">
    <property type="term" value="F:transmembrane transporter activity"/>
    <property type="evidence" value="ECO:0007669"/>
    <property type="project" value="TreeGrafter"/>
</dbReference>
<dbReference type="SUPFAM" id="SSF48403">
    <property type="entry name" value="Ankyrin repeat"/>
    <property type="match status" value="1"/>
</dbReference>
<keyword evidence="6" id="KW-0407">Ion channel</keyword>
<dbReference type="PANTHER" id="PTHR47143:SF4">
    <property type="entry name" value="TRANSIENT RECEPTOR POTENTIAL CATION CHANNEL PROTEIN PAINLESS"/>
    <property type="match status" value="1"/>
</dbReference>
<organism evidence="8 9">
    <name type="scientific">Temnothorax curvispinosus</name>
    <dbReference type="NCBI Taxonomy" id="300111"/>
    <lineage>
        <taxon>Eukaryota</taxon>
        <taxon>Metazoa</taxon>
        <taxon>Ecdysozoa</taxon>
        <taxon>Arthropoda</taxon>
        <taxon>Hexapoda</taxon>
        <taxon>Insecta</taxon>
        <taxon>Pterygota</taxon>
        <taxon>Neoptera</taxon>
        <taxon>Endopterygota</taxon>
        <taxon>Hymenoptera</taxon>
        <taxon>Apocrita</taxon>
        <taxon>Aculeata</taxon>
        <taxon>Formicoidea</taxon>
        <taxon>Formicidae</taxon>
        <taxon>Myrmicinae</taxon>
        <taxon>Temnothorax</taxon>
    </lineage>
</organism>
<evidence type="ECO:0000313" key="9">
    <source>
        <dbReference type="RefSeq" id="XP_024893135.1"/>
    </source>
</evidence>
<evidence type="ECO:0000256" key="7">
    <source>
        <dbReference type="PROSITE-ProRule" id="PRU00023"/>
    </source>
</evidence>
<name>A0A6J1RK47_9HYME</name>
<proteinExistence type="predicted"/>
<accession>A0A6J1RK47</accession>
<evidence type="ECO:0000256" key="3">
    <source>
        <dbReference type="ARBA" id="ARBA00022737"/>
    </source>
</evidence>
<protein>
    <submittedName>
        <fullName evidence="9">Transient receptor potential cation channel protein painless-like</fullName>
    </submittedName>
</protein>
<dbReference type="PROSITE" id="PS50088">
    <property type="entry name" value="ANK_REPEAT"/>
    <property type="match status" value="1"/>
</dbReference>
<keyword evidence="4 7" id="KW-0040">ANK repeat</keyword>
<evidence type="ECO:0000256" key="5">
    <source>
        <dbReference type="ARBA" id="ARBA00023065"/>
    </source>
</evidence>
<gene>
    <name evidence="9" type="primary">LOC112468249</name>
</gene>
<dbReference type="Pfam" id="PF00023">
    <property type="entry name" value="Ank"/>
    <property type="match status" value="1"/>
</dbReference>
<dbReference type="InterPro" id="IPR002110">
    <property type="entry name" value="Ankyrin_rpt"/>
</dbReference>
<feature type="repeat" description="ANK" evidence="7">
    <location>
        <begin position="43"/>
        <end position="75"/>
    </location>
</feature>
<keyword evidence="8" id="KW-1185">Reference proteome</keyword>